<dbReference type="Proteomes" id="UP000008243">
    <property type="component" value="Chromosome"/>
</dbReference>
<evidence type="ECO:0000313" key="1">
    <source>
        <dbReference type="EMBL" id="ADE03731.1"/>
    </source>
</evidence>
<dbReference type="AlphaFoldDB" id="D4GVZ0"/>
<reference evidence="1 2" key="1">
    <citation type="journal article" date="2010" name="PLoS ONE">
        <title>The complete genome sequence of Haloferax volcanii DS2, a model archaeon.</title>
        <authorList>
            <person name="Hartman A.L."/>
            <person name="Norais C."/>
            <person name="Badger J.H."/>
            <person name="Delmas S."/>
            <person name="Haldenby S."/>
            <person name="Madupu R."/>
            <person name="Robinson J."/>
            <person name="Khouri H."/>
            <person name="Ren Q."/>
            <person name="Lowe T.M."/>
            <person name="Maupin-Furlow J."/>
            <person name="Pohlschroder M."/>
            <person name="Daniels C."/>
            <person name="Pfeiffer F."/>
            <person name="Allers T."/>
            <person name="Eisen J.A."/>
        </authorList>
    </citation>
    <scope>NUCLEOTIDE SEQUENCE [LARGE SCALE GENOMIC DNA]</scope>
    <source>
        <strain evidence="2">ATCC 29605 / DSM 3757 / JCM 8879 / NBRC 14742 / NCIMB 2012 / VKM B-1768 / DS2</strain>
    </source>
</reference>
<dbReference type="EnsemblBacteria" id="ADE03731">
    <property type="protein sequence ID" value="ADE03731"/>
    <property type="gene ID" value="HVO_2274"/>
</dbReference>
<gene>
    <name evidence="1" type="ordered locus">HVO_2274</name>
</gene>
<dbReference type="STRING" id="309800.HVO_2274"/>
<sequence>MNPTIEHEINEWTNKNGQLLGASIFLSPEEVRQLRNGEPIQITELS</sequence>
<name>D4GVZ0_HALVD</name>
<evidence type="ECO:0000313" key="2">
    <source>
        <dbReference type="Proteomes" id="UP000008243"/>
    </source>
</evidence>
<dbReference type="HOGENOM" id="CLU_3178521_0_0_2"/>
<organism evidence="1 2">
    <name type="scientific">Haloferax volcanii (strain ATCC 29605 / DSM 3757 / JCM 8879 / NBRC 14742 / NCIMB 2012 / VKM B-1768 / DS2)</name>
    <name type="common">Halobacterium volcanii</name>
    <dbReference type="NCBI Taxonomy" id="309800"/>
    <lineage>
        <taxon>Archaea</taxon>
        <taxon>Methanobacteriati</taxon>
        <taxon>Methanobacteriota</taxon>
        <taxon>Stenosarchaea group</taxon>
        <taxon>Halobacteria</taxon>
        <taxon>Halobacteriales</taxon>
        <taxon>Haloferacaceae</taxon>
        <taxon>Haloferax</taxon>
    </lineage>
</organism>
<dbReference type="EMBL" id="CP001956">
    <property type="protein sequence ID" value="ADE03731.1"/>
    <property type="molecule type" value="Genomic_DNA"/>
</dbReference>
<dbReference type="KEGG" id="hvo:HVO_2274"/>
<proteinExistence type="predicted"/>
<accession>D4GVZ0</accession>
<protein>
    <submittedName>
        <fullName evidence="1">Uncharacterized protein</fullName>
    </submittedName>
</protein>
<keyword evidence="2" id="KW-1185">Reference proteome</keyword>